<dbReference type="PANTHER" id="PTHR14025:SF20">
    <property type="entry name" value="FANCONI ANEMIA GROUP M PROTEIN"/>
    <property type="match status" value="1"/>
</dbReference>
<dbReference type="AlphaFoldDB" id="M5BJB4"/>
<evidence type="ECO:0000256" key="4">
    <source>
        <dbReference type="ARBA" id="ARBA00022840"/>
    </source>
</evidence>
<keyword evidence="1" id="KW-0547">Nucleotide-binding</keyword>
<dbReference type="GO" id="GO:0043138">
    <property type="term" value="F:3'-5' DNA helicase activity"/>
    <property type="evidence" value="ECO:0007669"/>
    <property type="project" value="TreeGrafter"/>
</dbReference>
<comment type="similarity">
    <text evidence="5">Belongs to the DEAD box helicase family. DEAH subfamily. FANCM sub-subfamily.</text>
</comment>
<dbReference type="SMART" id="SM00490">
    <property type="entry name" value="HELICc"/>
    <property type="match status" value="1"/>
</dbReference>
<dbReference type="EMBL" id="CAOJ01000965">
    <property type="protein sequence ID" value="CCO26726.1"/>
    <property type="molecule type" value="Genomic_DNA"/>
</dbReference>
<evidence type="ECO:0000256" key="6">
    <source>
        <dbReference type="SAM" id="MobiDB-lite"/>
    </source>
</evidence>
<feature type="domain" description="Helicase C-terminal" evidence="7">
    <location>
        <begin position="8"/>
        <end position="160"/>
    </location>
</feature>
<dbReference type="GO" id="GO:0036297">
    <property type="term" value="P:interstrand cross-link repair"/>
    <property type="evidence" value="ECO:0007669"/>
    <property type="project" value="TreeGrafter"/>
</dbReference>
<dbReference type="EC" id="3.6.4.12" evidence="5"/>
<dbReference type="PROSITE" id="PS51194">
    <property type="entry name" value="HELICASE_CTER"/>
    <property type="match status" value="1"/>
</dbReference>
<dbReference type="GO" id="GO:0000400">
    <property type="term" value="F:four-way junction DNA binding"/>
    <property type="evidence" value="ECO:0007669"/>
    <property type="project" value="TreeGrafter"/>
</dbReference>
<dbReference type="GO" id="GO:0005524">
    <property type="term" value="F:ATP binding"/>
    <property type="evidence" value="ECO:0007669"/>
    <property type="project" value="UniProtKB-UniRule"/>
</dbReference>
<dbReference type="Gene3D" id="3.40.50.300">
    <property type="entry name" value="P-loop containing nucleotide triphosphate hydrolases"/>
    <property type="match status" value="1"/>
</dbReference>
<comment type="catalytic activity">
    <reaction evidence="5">
        <text>ATP + H2O = ADP + phosphate + H(+)</text>
        <dbReference type="Rhea" id="RHEA:13065"/>
        <dbReference type="ChEBI" id="CHEBI:15377"/>
        <dbReference type="ChEBI" id="CHEBI:15378"/>
        <dbReference type="ChEBI" id="CHEBI:30616"/>
        <dbReference type="ChEBI" id="CHEBI:43474"/>
        <dbReference type="ChEBI" id="CHEBI:456216"/>
        <dbReference type="EC" id="3.6.4.12"/>
    </reaction>
</comment>
<keyword evidence="2 8" id="KW-0378">Hydrolase</keyword>
<comment type="function">
    <text evidence="5">ATP-dependent DNA helicase involved in DNA damage repair by homologous recombination and in genome maintenance. Capable of unwinding D-loops. Plays a role in limiting crossover recombinants during mitotic DNA double-strand break (DSB) repair. Component of a FANCM-MHF complex which promotes gene conversion at blocked replication forks, probably by reversal of the stalled fork.</text>
</comment>
<dbReference type="GO" id="GO:0009378">
    <property type="term" value="F:four-way junction helicase activity"/>
    <property type="evidence" value="ECO:0007669"/>
    <property type="project" value="TreeGrafter"/>
</dbReference>
<organism evidence="8 9">
    <name type="scientific">Thanatephorus cucumeris (strain AG1-IB / isolate 7/3/14)</name>
    <name type="common">Lettuce bottom rot fungus</name>
    <name type="synonym">Rhizoctonia solani</name>
    <dbReference type="NCBI Taxonomy" id="1108050"/>
    <lineage>
        <taxon>Eukaryota</taxon>
        <taxon>Fungi</taxon>
        <taxon>Dikarya</taxon>
        <taxon>Basidiomycota</taxon>
        <taxon>Agaricomycotina</taxon>
        <taxon>Agaricomycetes</taxon>
        <taxon>Cantharellales</taxon>
        <taxon>Ceratobasidiaceae</taxon>
        <taxon>Rhizoctonia</taxon>
        <taxon>Rhizoctonia solani AG-1</taxon>
    </lineage>
</organism>
<reference evidence="8 9" key="1">
    <citation type="journal article" date="2013" name="J. Biotechnol.">
        <title>Establishment and interpretation of the genome sequence of the phytopathogenic fungus Rhizoctonia solani AG1-IB isolate 7/3/14.</title>
        <authorList>
            <person name="Wibberg D.W."/>
            <person name="Jelonek L.J."/>
            <person name="Rupp O.R."/>
            <person name="Hennig M.H."/>
            <person name="Eikmeyer F.E."/>
            <person name="Goesmann A.G."/>
            <person name="Hartmann A.H."/>
            <person name="Borriss R.B."/>
            <person name="Grosch R.G."/>
            <person name="Puehler A.P."/>
            <person name="Schlueter A.S."/>
        </authorList>
    </citation>
    <scope>NUCLEOTIDE SEQUENCE [LARGE SCALE GENOMIC DNA]</scope>
    <source>
        <strain evidence="9">AG1-IB / isolate 7/3/14</strain>
    </source>
</reference>
<dbReference type="GO" id="GO:0005634">
    <property type="term" value="C:nucleus"/>
    <property type="evidence" value="ECO:0007669"/>
    <property type="project" value="UniProtKB-SubCell"/>
</dbReference>
<keyword evidence="4" id="KW-0067">ATP-binding</keyword>
<dbReference type="Proteomes" id="UP000012065">
    <property type="component" value="Unassembled WGS sequence"/>
</dbReference>
<dbReference type="GO" id="GO:0016887">
    <property type="term" value="F:ATP hydrolysis activity"/>
    <property type="evidence" value="ECO:0007669"/>
    <property type="project" value="RHEA"/>
</dbReference>
<dbReference type="InterPro" id="IPR001650">
    <property type="entry name" value="Helicase_C-like"/>
</dbReference>
<dbReference type="InterPro" id="IPR027417">
    <property type="entry name" value="P-loop_NTPase"/>
</dbReference>
<feature type="region of interest" description="Disordered" evidence="6">
    <location>
        <begin position="188"/>
        <end position="216"/>
    </location>
</feature>
<evidence type="ECO:0000313" key="8">
    <source>
        <dbReference type="EMBL" id="CCO26726.1"/>
    </source>
</evidence>
<evidence type="ECO:0000256" key="5">
    <source>
        <dbReference type="RuleBase" id="RU367027"/>
    </source>
</evidence>
<comment type="subcellular location">
    <subcellularLocation>
        <location evidence="5">Nucleus</location>
    </subcellularLocation>
</comment>
<sequence>MEKLNEILVEHFDVPDASETRVMVFTNFRESVDEIVAHLNANESGIIKAHRFIGQAGGKGATRAIKRFKAGEFNVLVATSIGEEGLDIGEIDLIACYDAQKAPVRMLQRVGRTGRKREGKVVVLLAEVREERNWDKAKESYRDVQQAIIDGSSIELFDDAARMIPEGVQPQCLEKRLDIEPYDREVHGDLTGKRLRTKTESSASAKKRKRNSDLQT</sequence>
<dbReference type="Pfam" id="PF00271">
    <property type="entry name" value="Helicase_C"/>
    <property type="match status" value="1"/>
</dbReference>
<protein>
    <recommendedName>
        <fullName evidence="5">ATP-dependent DNA helicase</fullName>
        <ecNumber evidence="5">3.6.4.12</ecNumber>
    </recommendedName>
</protein>
<proteinExistence type="inferred from homology"/>
<dbReference type="SUPFAM" id="SSF52540">
    <property type="entry name" value="P-loop containing nucleoside triphosphate hydrolases"/>
    <property type="match status" value="1"/>
</dbReference>
<evidence type="ECO:0000256" key="1">
    <source>
        <dbReference type="ARBA" id="ARBA00022741"/>
    </source>
</evidence>
<accession>M5BJB4</accession>
<evidence type="ECO:0000259" key="7">
    <source>
        <dbReference type="PROSITE" id="PS51194"/>
    </source>
</evidence>
<evidence type="ECO:0000256" key="2">
    <source>
        <dbReference type="ARBA" id="ARBA00022801"/>
    </source>
</evidence>
<keyword evidence="3" id="KW-0347">Helicase</keyword>
<dbReference type="PANTHER" id="PTHR14025">
    <property type="entry name" value="FANCONI ANEMIA GROUP M FANCM FAMILY MEMBER"/>
    <property type="match status" value="1"/>
</dbReference>
<evidence type="ECO:0000313" key="9">
    <source>
        <dbReference type="Proteomes" id="UP000012065"/>
    </source>
</evidence>
<comment type="caution">
    <text evidence="8">The sequence shown here is derived from an EMBL/GenBank/DDBJ whole genome shotgun (WGS) entry which is preliminary data.</text>
</comment>
<comment type="subunit">
    <text evidence="5">Interacts with the MHF histone-fold complex to form the FANCM-MHF complex.</text>
</comment>
<dbReference type="GO" id="GO:0045003">
    <property type="term" value="P:double-strand break repair via synthesis-dependent strand annealing"/>
    <property type="evidence" value="ECO:0007669"/>
    <property type="project" value="TreeGrafter"/>
</dbReference>
<dbReference type="HOGENOM" id="CLU_1278400_0_0_1"/>
<gene>
    <name evidence="8" type="ORF">BN14_00757</name>
</gene>
<name>M5BJB4_THACB</name>
<evidence type="ECO:0000256" key="3">
    <source>
        <dbReference type="ARBA" id="ARBA00022806"/>
    </source>
</evidence>